<dbReference type="Proteomes" id="UP000806211">
    <property type="component" value="Unassembled WGS sequence"/>
</dbReference>
<evidence type="ECO:0000313" key="1">
    <source>
        <dbReference type="EMBL" id="MBE5055291.1"/>
    </source>
</evidence>
<reference evidence="1 2" key="1">
    <citation type="submission" date="2020-10" db="EMBL/GenBank/DDBJ databases">
        <title>ChiBAC.</title>
        <authorList>
            <person name="Zenner C."/>
            <person name="Hitch T.C.A."/>
            <person name="Clavel T."/>
        </authorList>
    </citation>
    <scope>NUCLEOTIDE SEQUENCE [LARGE SCALE GENOMIC DNA]</scope>
    <source>
        <strain evidence="1 2">DSM 107456</strain>
    </source>
</reference>
<dbReference type="RefSeq" id="WP_193536746.1">
    <property type="nucleotide sequence ID" value="NZ_JADCKF010000003.1"/>
</dbReference>
<proteinExistence type="predicted"/>
<protein>
    <submittedName>
        <fullName evidence="1">Uncharacterized protein</fullName>
    </submittedName>
</protein>
<gene>
    <name evidence="1" type="ORF">INF37_04670</name>
</gene>
<evidence type="ECO:0000313" key="2">
    <source>
        <dbReference type="Proteomes" id="UP000806211"/>
    </source>
</evidence>
<organism evidence="1 2">
    <name type="scientific">Pseudoflavonifractor gallinarum</name>
    <dbReference type="NCBI Taxonomy" id="2779352"/>
    <lineage>
        <taxon>Bacteria</taxon>
        <taxon>Bacillati</taxon>
        <taxon>Bacillota</taxon>
        <taxon>Clostridia</taxon>
        <taxon>Eubacteriales</taxon>
        <taxon>Oscillospiraceae</taxon>
        <taxon>Pseudoflavonifractor</taxon>
    </lineage>
</organism>
<keyword evidence="2" id="KW-1185">Reference proteome</keyword>
<name>A0ABR9R9C2_9FIRM</name>
<comment type="caution">
    <text evidence="1">The sequence shown here is derived from an EMBL/GenBank/DDBJ whole genome shotgun (WGS) entry which is preliminary data.</text>
</comment>
<dbReference type="EMBL" id="JADCKF010000003">
    <property type="protein sequence ID" value="MBE5055291.1"/>
    <property type="molecule type" value="Genomic_DNA"/>
</dbReference>
<accession>A0ABR9R9C2</accession>
<sequence length="122" mass="13444">MRFNIKINGKDFSTAFNKWGISYYPVRVEGPNSGVSQGGSTIVDLVKVKDHFDLTGNGVPEDVYLALAVECSLPYVTAEYIRPRSGKKESVQMIPTLSAAARTPVREGVLYCEGWALTLEEK</sequence>